<dbReference type="PIRSF" id="PIRSF016636">
    <property type="entry name" value="AlgI_DltB"/>
    <property type="match status" value="1"/>
</dbReference>
<dbReference type="Pfam" id="PF03062">
    <property type="entry name" value="MBOAT"/>
    <property type="match status" value="1"/>
</dbReference>
<keyword evidence="7 9" id="KW-0012">Acyltransferase</keyword>
<dbReference type="InterPro" id="IPR028362">
    <property type="entry name" value="AlgI"/>
</dbReference>
<feature type="transmembrane region" description="Helical" evidence="8">
    <location>
        <begin position="78"/>
        <end position="97"/>
    </location>
</feature>
<feature type="transmembrane region" description="Helical" evidence="8">
    <location>
        <begin position="309"/>
        <end position="334"/>
    </location>
</feature>
<dbReference type="InterPro" id="IPR024194">
    <property type="entry name" value="Ac/AlaTfrase_AlgI/DltB"/>
</dbReference>
<name>A0AAW7Z7H7_9FIRM</name>
<keyword evidence="7 9" id="KW-0808">Transferase</keyword>
<accession>A0AAW7Z7H7</accession>
<comment type="similarity">
    <text evidence="2 7">Belongs to the membrane-bound acyltransferase family.</text>
</comment>
<proteinExistence type="inferred from homology"/>
<feature type="transmembrane region" description="Helical" evidence="8">
    <location>
        <begin position="378"/>
        <end position="395"/>
    </location>
</feature>
<dbReference type="InterPro" id="IPR004299">
    <property type="entry name" value="MBOAT_fam"/>
</dbReference>
<organism evidence="9 10">
    <name type="scientific">Desulforamulus aquiferis</name>
    <dbReference type="NCBI Taxonomy" id="1397668"/>
    <lineage>
        <taxon>Bacteria</taxon>
        <taxon>Bacillati</taxon>
        <taxon>Bacillota</taxon>
        <taxon>Clostridia</taxon>
        <taxon>Eubacteriales</taxon>
        <taxon>Peptococcaceae</taxon>
        <taxon>Desulforamulus</taxon>
    </lineage>
</organism>
<keyword evidence="6 7" id="KW-0472">Membrane</keyword>
<feature type="transmembrane region" description="Helical" evidence="8">
    <location>
        <begin position="407"/>
        <end position="428"/>
    </location>
</feature>
<feature type="transmembrane region" description="Helical" evidence="8">
    <location>
        <begin position="435"/>
        <end position="456"/>
    </location>
</feature>
<dbReference type="InterPro" id="IPR051085">
    <property type="entry name" value="MB_O-acyltransferase"/>
</dbReference>
<evidence type="ECO:0000256" key="7">
    <source>
        <dbReference type="PIRNR" id="PIRNR016636"/>
    </source>
</evidence>
<dbReference type="GO" id="GO:0042121">
    <property type="term" value="P:alginic acid biosynthetic process"/>
    <property type="evidence" value="ECO:0007669"/>
    <property type="project" value="InterPro"/>
</dbReference>
<keyword evidence="3 7" id="KW-1003">Cell membrane</keyword>
<dbReference type="PIRSF" id="PIRSF500217">
    <property type="entry name" value="AlgI"/>
    <property type="match status" value="1"/>
</dbReference>
<evidence type="ECO:0000256" key="5">
    <source>
        <dbReference type="ARBA" id="ARBA00022989"/>
    </source>
</evidence>
<evidence type="ECO:0000256" key="8">
    <source>
        <dbReference type="SAM" id="Phobius"/>
    </source>
</evidence>
<reference evidence="9" key="2">
    <citation type="submission" date="2023-03" db="EMBL/GenBank/DDBJ databases">
        <authorList>
            <person name="Zhang Z."/>
        </authorList>
    </citation>
    <scope>NUCLEOTIDE SEQUENCE</scope>
    <source>
        <strain evidence="9">DSA</strain>
    </source>
</reference>
<dbReference type="RefSeq" id="WP_304540535.1">
    <property type="nucleotide sequence ID" value="NZ_JARPTC010000002.1"/>
</dbReference>
<feature type="transmembrane region" description="Helical" evidence="8">
    <location>
        <begin position="48"/>
        <end position="66"/>
    </location>
</feature>
<protein>
    <submittedName>
        <fullName evidence="9">MBOAT family O-acyltransferase</fullName>
        <ecNumber evidence="9">2.3.-.-</ecNumber>
    </submittedName>
</protein>
<dbReference type="AlphaFoldDB" id="A0AAW7Z7H7"/>
<dbReference type="PANTHER" id="PTHR13285">
    <property type="entry name" value="ACYLTRANSFERASE"/>
    <property type="match status" value="1"/>
</dbReference>
<dbReference type="GO" id="GO:0016746">
    <property type="term" value="F:acyltransferase activity"/>
    <property type="evidence" value="ECO:0007669"/>
    <property type="project" value="UniProtKB-KW"/>
</dbReference>
<dbReference type="GO" id="GO:0005886">
    <property type="term" value="C:plasma membrane"/>
    <property type="evidence" value="ECO:0007669"/>
    <property type="project" value="UniProtKB-SubCell"/>
</dbReference>
<evidence type="ECO:0000313" key="10">
    <source>
        <dbReference type="Proteomes" id="UP001172911"/>
    </source>
</evidence>
<feature type="transmembrane region" description="Helical" evidence="8">
    <location>
        <begin position="354"/>
        <end position="371"/>
    </location>
</feature>
<evidence type="ECO:0000256" key="3">
    <source>
        <dbReference type="ARBA" id="ARBA00022475"/>
    </source>
</evidence>
<dbReference type="PANTHER" id="PTHR13285:SF18">
    <property type="entry name" value="PROTEIN-CYSTEINE N-PALMITOYLTRANSFERASE RASP"/>
    <property type="match status" value="1"/>
</dbReference>
<sequence length="468" mass="54108">MVFSSLFFIFAFLPATLILYYSLGKQLRNIVLLTASLFFYAWGEPVYVLLMCSSIMINYCIGTLLVRDDASRQKRKFFLIISLVFNLGCLAYFKYFGMIINTIAPIGGWNLNAGTPALPIGISFYTFQILSYVIDVYRGKIRPQKSLILFALYITMFPQLVAGPIVNYGDIESQLADRSINFKKFYSGMQRFLCGLAKKVLLANNIGLLWSEVKAMPGTEISVLMAWAGIIAFTLQIYFDFSGYSDMAIGLGKMFGFRFKENFRYPYTSQSISEFWRRWHISLGSWFKEYVYIPLGGSRVGKWKLIRNLFMVWFLTGLWHGASWNFVLWGLYFGTLILIEKLFLQKSMTRWPKIVHHVYLLLFVVIGWVFFEFSNLTDGLGFLWIMFGVGGNGLIDNQAIVKLKAYAVLYIVCIIAASPWPKMLALLFKRIHCNIYRLAVNVYYSVLMFFLTTYMVSSTYNPFIYFRF</sequence>
<dbReference type="Proteomes" id="UP001172911">
    <property type="component" value="Unassembled WGS sequence"/>
</dbReference>
<reference evidence="9" key="1">
    <citation type="journal article" date="2023" name="J. Hazard. Mater.">
        <title>Anaerobic biodegradation of pyrene and benzo[a]pyrene by a new sulfate-reducing Desulforamulus aquiferis strain DSA.</title>
        <authorList>
            <person name="Zhang Z."/>
            <person name="Sun J."/>
            <person name="Gong X."/>
            <person name="Wang C."/>
            <person name="Wang H."/>
        </authorList>
    </citation>
    <scope>NUCLEOTIDE SEQUENCE</scope>
    <source>
        <strain evidence="9">DSA</strain>
    </source>
</reference>
<feature type="transmembrane region" description="Helical" evidence="8">
    <location>
        <begin position="117"/>
        <end position="134"/>
    </location>
</feature>
<dbReference type="EC" id="2.3.-.-" evidence="9"/>
<keyword evidence="10" id="KW-1185">Reference proteome</keyword>
<comment type="caution">
    <text evidence="9">The sequence shown here is derived from an EMBL/GenBank/DDBJ whole genome shotgun (WGS) entry which is preliminary data.</text>
</comment>
<dbReference type="EMBL" id="JARPTC010000002">
    <property type="protein sequence ID" value="MDO7785869.1"/>
    <property type="molecule type" value="Genomic_DNA"/>
</dbReference>
<keyword evidence="4 8" id="KW-0812">Transmembrane</keyword>
<evidence type="ECO:0000256" key="4">
    <source>
        <dbReference type="ARBA" id="ARBA00022692"/>
    </source>
</evidence>
<evidence type="ECO:0000313" key="9">
    <source>
        <dbReference type="EMBL" id="MDO7785869.1"/>
    </source>
</evidence>
<keyword evidence="5 8" id="KW-1133">Transmembrane helix</keyword>
<evidence type="ECO:0000256" key="1">
    <source>
        <dbReference type="ARBA" id="ARBA00004651"/>
    </source>
</evidence>
<feature type="transmembrane region" description="Helical" evidence="8">
    <location>
        <begin position="146"/>
        <end position="166"/>
    </location>
</feature>
<feature type="transmembrane region" description="Helical" evidence="8">
    <location>
        <begin position="221"/>
        <end position="239"/>
    </location>
</feature>
<evidence type="ECO:0000256" key="6">
    <source>
        <dbReference type="ARBA" id="ARBA00023136"/>
    </source>
</evidence>
<comment type="subcellular location">
    <subcellularLocation>
        <location evidence="1">Cell membrane</location>
        <topology evidence="1">Multi-pass membrane protein</topology>
    </subcellularLocation>
</comment>
<evidence type="ECO:0000256" key="2">
    <source>
        <dbReference type="ARBA" id="ARBA00010323"/>
    </source>
</evidence>
<gene>
    <name evidence="9" type="ORF">P6N53_01335</name>
</gene>